<dbReference type="AlphaFoldDB" id="A0A1D2QM63"/>
<evidence type="ECO:0000313" key="11">
    <source>
        <dbReference type="EMBL" id="ODS22654.1"/>
    </source>
</evidence>
<evidence type="ECO:0000256" key="9">
    <source>
        <dbReference type="HAMAP-Rule" id="MF_00131"/>
    </source>
</evidence>
<dbReference type="UniPathway" id="UPA00035">
    <property type="reaction ID" value="UER00044"/>
</dbReference>
<dbReference type="Proteomes" id="UP000242502">
    <property type="component" value="Unassembled WGS sequence"/>
</dbReference>
<dbReference type="Gene3D" id="3.20.20.70">
    <property type="entry name" value="Aldolase class I"/>
    <property type="match status" value="1"/>
</dbReference>
<dbReference type="CDD" id="cd04724">
    <property type="entry name" value="Tryptophan_synthase_alpha"/>
    <property type="match status" value="1"/>
</dbReference>
<evidence type="ECO:0000256" key="10">
    <source>
        <dbReference type="RuleBase" id="RU003662"/>
    </source>
</evidence>
<feature type="active site" description="Proton acceptor" evidence="9">
    <location>
        <position position="61"/>
    </location>
</feature>
<keyword evidence="5 9" id="KW-0822">Tryptophan biosynthesis</keyword>
<evidence type="ECO:0000256" key="3">
    <source>
        <dbReference type="ARBA" id="ARBA00011270"/>
    </source>
</evidence>
<dbReference type="InterPro" id="IPR002028">
    <property type="entry name" value="Trp_synthase_suA"/>
</dbReference>
<comment type="caution">
    <text evidence="11">The sequence shown here is derived from an EMBL/GenBank/DDBJ whole genome shotgun (WGS) entry which is preliminary data.</text>
</comment>
<dbReference type="PROSITE" id="PS00167">
    <property type="entry name" value="TRP_SYNTHASE_ALPHA"/>
    <property type="match status" value="1"/>
</dbReference>
<reference evidence="11 12" key="1">
    <citation type="journal article" date="2016" name="Appl. Environ. Microbiol.">
        <title>Lack of Overt Genome Reduction in the Bryostatin-Producing Bryozoan Symbiont "Candidatus Endobugula sertula".</title>
        <authorList>
            <person name="Miller I.J."/>
            <person name="Vanee N."/>
            <person name="Fong S.S."/>
            <person name="Lim-Fong G.E."/>
            <person name="Kwan J.C."/>
        </authorList>
    </citation>
    <scope>NUCLEOTIDE SEQUENCE [LARGE SCALE GENOMIC DNA]</scope>
    <source>
        <strain evidence="11">AB1-4</strain>
    </source>
</reference>
<evidence type="ECO:0000256" key="4">
    <source>
        <dbReference type="ARBA" id="ARBA00022605"/>
    </source>
</evidence>
<comment type="function">
    <text evidence="1 9">The alpha subunit is responsible for the aldol cleavage of indoleglycerol phosphate to indole and glyceraldehyde 3-phosphate.</text>
</comment>
<dbReference type="HAMAP" id="MF_00131">
    <property type="entry name" value="Trp_synth_alpha"/>
    <property type="match status" value="1"/>
</dbReference>
<evidence type="ECO:0000256" key="6">
    <source>
        <dbReference type="ARBA" id="ARBA00023141"/>
    </source>
</evidence>
<evidence type="ECO:0000256" key="2">
    <source>
        <dbReference type="ARBA" id="ARBA00004733"/>
    </source>
</evidence>
<proteinExistence type="inferred from homology"/>
<keyword evidence="4 9" id="KW-0028">Amino-acid biosynthesis</keyword>
<name>A0A1D2QM63_9GAMM</name>
<dbReference type="PANTHER" id="PTHR43406:SF1">
    <property type="entry name" value="TRYPTOPHAN SYNTHASE ALPHA CHAIN, CHLOROPLASTIC"/>
    <property type="match status" value="1"/>
</dbReference>
<feature type="active site" description="Proton acceptor" evidence="9">
    <location>
        <position position="50"/>
    </location>
</feature>
<dbReference type="PANTHER" id="PTHR43406">
    <property type="entry name" value="TRYPTOPHAN SYNTHASE, ALPHA CHAIN"/>
    <property type="match status" value="1"/>
</dbReference>
<comment type="catalytic activity">
    <reaction evidence="8 9">
        <text>(1S,2R)-1-C-(indol-3-yl)glycerol 3-phosphate + L-serine = D-glyceraldehyde 3-phosphate + L-tryptophan + H2O</text>
        <dbReference type="Rhea" id="RHEA:10532"/>
        <dbReference type="ChEBI" id="CHEBI:15377"/>
        <dbReference type="ChEBI" id="CHEBI:33384"/>
        <dbReference type="ChEBI" id="CHEBI:57912"/>
        <dbReference type="ChEBI" id="CHEBI:58866"/>
        <dbReference type="ChEBI" id="CHEBI:59776"/>
        <dbReference type="EC" id="4.2.1.20"/>
    </reaction>
</comment>
<dbReference type="InterPro" id="IPR011060">
    <property type="entry name" value="RibuloseP-bd_barrel"/>
</dbReference>
<evidence type="ECO:0000256" key="1">
    <source>
        <dbReference type="ARBA" id="ARBA00003365"/>
    </source>
</evidence>
<keyword evidence="6 9" id="KW-0057">Aromatic amino acid biosynthesis</keyword>
<comment type="pathway">
    <text evidence="2 9">Amino-acid biosynthesis; L-tryptophan biosynthesis; L-tryptophan from chorismate: step 5/5.</text>
</comment>
<evidence type="ECO:0000313" key="12">
    <source>
        <dbReference type="Proteomes" id="UP000242502"/>
    </source>
</evidence>
<dbReference type="NCBIfam" id="TIGR00262">
    <property type="entry name" value="trpA"/>
    <property type="match status" value="1"/>
</dbReference>
<dbReference type="FunFam" id="3.20.20.70:FF:000037">
    <property type="entry name" value="Tryptophan synthase alpha chain"/>
    <property type="match status" value="1"/>
</dbReference>
<sequence length="266" mass="29432">MTNRIDNTFSVLKEKNRKALITFVTVGDPSIEDTHKIMNLLVDAGVDIIELGIPFSDPIADGTTIQSASQRALANGTTLKSILSLVTRFRKNNKHTPIVLMGYYNPVFRHGIESFCSDATNAGVDGLIIVDLPPEEDSLLRTIANKDDLHLVRLVTPTTDEERLSIILDGATGFLYYVSINGITGMQVIDEKTIEERINFLRQKTDLPIAVGFGIKSSEDVRMIQKYADAAVVGSALVKKIEEIGEFHKEGELFNFVRDLSETHVP</sequence>
<dbReference type="GO" id="GO:0004834">
    <property type="term" value="F:tryptophan synthase activity"/>
    <property type="evidence" value="ECO:0007669"/>
    <property type="project" value="UniProtKB-UniRule"/>
</dbReference>
<organism evidence="11 12">
    <name type="scientific">Candidatus Endobugula sertula</name>
    <name type="common">Bugula neritina bacterial symbiont</name>
    <dbReference type="NCBI Taxonomy" id="62101"/>
    <lineage>
        <taxon>Bacteria</taxon>
        <taxon>Pseudomonadati</taxon>
        <taxon>Pseudomonadota</taxon>
        <taxon>Gammaproteobacteria</taxon>
        <taxon>Cellvibrionales</taxon>
        <taxon>Cellvibrionaceae</taxon>
        <taxon>Candidatus Endobugula</taxon>
    </lineage>
</organism>
<dbReference type="GO" id="GO:0005829">
    <property type="term" value="C:cytosol"/>
    <property type="evidence" value="ECO:0007669"/>
    <property type="project" value="TreeGrafter"/>
</dbReference>
<dbReference type="EC" id="4.2.1.20" evidence="9"/>
<keyword evidence="7 9" id="KW-0456">Lyase</keyword>
<comment type="similarity">
    <text evidence="9 10">Belongs to the TrpA family.</text>
</comment>
<dbReference type="STRING" id="62101.AB835_13020"/>
<accession>A0A1D2QM63</accession>
<protein>
    <recommendedName>
        <fullName evidence="9">Tryptophan synthase alpha chain</fullName>
        <ecNumber evidence="9">4.2.1.20</ecNumber>
    </recommendedName>
</protein>
<comment type="subunit">
    <text evidence="3 9">Tetramer of two alpha and two beta chains.</text>
</comment>
<dbReference type="SUPFAM" id="SSF51366">
    <property type="entry name" value="Ribulose-phoshate binding barrel"/>
    <property type="match status" value="1"/>
</dbReference>
<dbReference type="InterPro" id="IPR013785">
    <property type="entry name" value="Aldolase_TIM"/>
</dbReference>
<dbReference type="Pfam" id="PF00290">
    <property type="entry name" value="Trp_syntA"/>
    <property type="match status" value="1"/>
</dbReference>
<gene>
    <name evidence="9" type="primary">trpA</name>
    <name evidence="11" type="ORF">AB835_13020</name>
</gene>
<evidence type="ECO:0000256" key="7">
    <source>
        <dbReference type="ARBA" id="ARBA00023239"/>
    </source>
</evidence>
<evidence type="ECO:0000256" key="5">
    <source>
        <dbReference type="ARBA" id="ARBA00022822"/>
    </source>
</evidence>
<dbReference type="EMBL" id="MDLC01000060">
    <property type="protein sequence ID" value="ODS22654.1"/>
    <property type="molecule type" value="Genomic_DNA"/>
</dbReference>
<dbReference type="InterPro" id="IPR018204">
    <property type="entry name" value="Trp_synthase_alpha_AS"/>
</dbReference>
<evidence type="ECO:0000256" key="8">
    <source>
        <dbReference type="ARBA" id="ARBA00049047"/>
    </source>
</evidence>